<feature type="region of interest" description="Disordered" evidence="2">
    <location>
        <begin position="58"/>
        <end position="121"/>
    </location>
</feature>
<dbReference type="Gene3D" id="1.10.287.1490">
    <property type="match status" value="1"/>
</dbReference>
<dbReference type="Proteomes" id="UP001189429">
    <property type="component" value="Unassembled WGS sequence"/>
</dbReference>
<evidence type="ECO:0008006" key="5">
    <source>
        <dbReference type="Google" id="ProtNLM"/>
    </source>
</evidence>
<feature type="compositionally biased region" description="Low complexity" evidence="2">
    <location>
        <begin position="406"/>
        <end position="416"/>
    </location>
</feature>
<feature type="coiled-coil region" evidence="1">
    <location>
        <begin position="268"/>
        <end position="373"/>
    </location>
</feature>
<proteinExistence type="predicted"/>
<reference evidence="3" key="1">
    <citation type="submission" date="2023-10" db="EMBL/GenBank/DDBJ databases">
        <authorList>
            <person name="Chen Y."/>
            <person name="Shah S."/>
            <person name="Dougan E. K."/>
            <person name="Thang M."/>
            <person name="Chan C."/>
        </authorList>
    </citation>
    <scope>NUCLEOTIDE SEQUENCE [LARGE SCALE GENOMIC DNA]</scope>
</reference>
<evidence type="ECO:0000256" key="2">
    <source>
        <dbReference type="SAM" id="MobiDB-lite"/>
    </source>
</evidence>
<feature type="compositionally biased region" description="Basic and acidic residues" evidence="2">
    <location>
        <begin position="76"/>
        <end position="121"/>
    </location>
</feature>
<protein>
    <recommendedName>
        <fullName evidence="5">Cilia- and flagella-associated protein 157</fullName>
    </recommendedName>
</protein>
<evidence type="ECO:0000256" key="1">
    <source>
        <dbReference type="SAM" id="Coils"/>
    </source>
</evidence>
<dbReference type="PANTHER" id="PTHR32215:SF0">
    <property type="entry name" value="CILIA- AND FLAGELLA-ASSOCIATED PROTEIN 57"/>
    <property type="match status" value="1"/>
</dbReference>
<feature type="coiled-coil region" evidence="1">
    <location>
        <begin position="180"/>
        <end position="214"/>
    </location>
</feature>
<keyword evidence="1" id="KW-0175">Coiled coil</keyword>
<organism evidence="3 4">
    <name type="scientific">Prorocentrum cordatum</name>
    <dbReference type="NCBI Taxonomy" id="2364126"/>
    <lineage>
        <taxon>Eukaryota</taxon>
        <taxon>Sar</taxon>
        <taxon>Alveolata</taxon>
        <taxon>Dinophyceae</taxon>
        <taxon>Prorocentrales</taxon>
        <taxon>Prorocentraceae</taxon>
        <taxon>Prorocentrum</taxon>
    </lineage>
</organism>
<keyword evidence="4" id="KW-1185">Reference proteome</keyword>
<sequence>QDFEKQKSQDSDQQDRIIKEKDLALKQHQETLAQLERDADREIEELKEMYEQRLAQEKDEKVRLRGQAGIHKKHKETLERRMEAEQEKVKREEEKNKKAEEKIHTLMKDKDSNEKEIKERDKTIADKEQRISDLKKQNQELEKFKFVLDYKIKELKAQIDPKTADISSMKQQTQAMDDELSDYMRKNKQRELEISQLQMKQRALQEEIKAQKRRLADDLSLIKRFKLDLSDTMETVTDQKLLKESVTGLYRKYVQAGGKKLDLNTDMQKEYNRQRDYLEKSVDSLKRKLEKDSEAHRIDNTRIMQENVSLIREINDLRREINSLKHERTAQELQAMDAAGRSPSAAQHANQTLAMQRDEIAELTRQLLDLEASAPGGLGATTAIQDSAAPGQLVAADAADATLLPQAASAESVAEPPVEEPPADRPVPEPLEGPAASLQER</sequence>
<gene>
    <name evidence="3" type="ORF">PCOR1329_LOCUS79864</name>
</gene>
<name>A0ABN9XU94_9DINO</name>
<comment type="caution">
    <text evidence="3">The sequence shown here is derived from an EMBL/GenBank/DDBJ whole genome shotgun (WGS) entry which is preliminary data.</text>
</comment>
<dbReference type="InterPro" id="IPR052993">
    <property type="entry name" value="CFA-57"/>
</dbReference>
<feature type="non-terminal residue" evidence="3">
    <location>
        <position position="1"/>
    </location>
</feature>
<feature type="region of interest" description="Disordered" evidence="2">
    <location>
        <begin position="406"/>
        <end position="441"/>
    </location>
</feature>
<evidence type="ECO:0000313" key="4">
    <source>
        <dbReference type="Proteomes" id="UP001189429"/>
    </source>
</evidence>
<dbReference type="EMBL" id="CAUYUJ010021260">
    <property type="protein sequence ID" value="CAK0903573.1"/>
    <property type="molecule type" value="Genomic_DNA"/>
</dbReference>
<accession>A0ABN9XU94</accession>
<evidence type="ECO:0000313" key="3">
    <source>
        <dbReference type="EMBL" id="CAK0903573.1"/>
    </source>
</evidence>
<feature type="non-terminal residue" evidence="3">
    <location>
        <position position="441"/>
    </location>
</feature>
<dbReference type="PANTHER" id="PTHR32215">
    <property type="entry name" value="CILIA- AND FLAGELLA-ASSOCIATED PROTEIN 57"/>
    <property type="match status" value="1"/>
</dbReference>